<dbReference type="InterPro" id="IPR036175">
    <property type="entry name" value="Sec23/24_helical_dom_sf"/>
</dbReference>
<keyword evidence="3" id="KW-0813">Transport</keyword>
<dbReference type="SUPFAM" id="SSF81995">
    <property type="entry name" value="beta-sandwich domain of Sec23/24"/>
    <property type="match status" value="1"/>
</dbReference>
<dbReference type="InterPro" id="IPR036174">
    <property type="entry name" value="Znf_Sec23_Sec24_sf"/>
</dbReference>
<accession>A0A060T436</accession>
<reference evidence="12" key="1">
    <citation type="submission" date="2014-02" db="EMBL/GenBank/DDBJ databases">
        <authorList>
            <person name="Genoscope - CEA"/>
        </authorList>
    </citation>
    <scope>NUCLEOTIDE SEQUENCE</scope>
    <source>
        <strain evidence="12">LS3</strain>
    </source>
</reference>
<dbReference type="GO" id="GO:0000149">
    <property type="term" value="F:SNARE binding"/>
    <property type="evidence" value="ECO:0007669"/>
    <property type="project" value="TreeGrafter"/>
</dbReference>
<dbReference type="Pfam" id="PF04811">
    <property type="entry name" value="Sec23_trunk"/>
    <property type="match status" value="1"/>
</dbReference>
<dbReference type="GO" id="GO:0070971">
    <property type="term" value="C:endoplasmic reticulum exit site"/>
    <property type="evidence" value="ECO:0007669"/>
    <property type="project" value="TreeGrafter"/>
</dbReference>
<dbReference type="Gene3D" id="2.30.30.380">
    <property type="entry name" value="Zn-finger domain of Sec23/24"/>
    <property type="match status" value="1"/>
</dbReference>
<evidence type="ECO:0000256" key="1">
    <source>
        <dbReference type="ARBA" id="ARBA00004394"/>
    </source>
</evidence>
<dbReference type="InterPro" id="IPR006900">
    <property type="entry name" value="Sec23/24_helical_dom"/>
</dbReference>
<dbReference type="Gene3D" id="2.60.40.1670">
    <property type="entry name" value="beta-sandwich domain of Sec23/24"/>
    <property type="match status" value="1"/>
</dbReference>
<keyword evidence="5" id="KW-0333">Golgi apparatus</keyword>
<evidence type="ECO:0000259" key="11">
    <source>
        <dbReference type="Pfam" id="PF08033"/>
    </source>
</evidence>
<dbReference type="InterPro" id="IPR012990">
    <property type="entry name" value="Beta-sandwich_Sec23_24"/>
</dbReference>
<dbReference type="AlphaFoldDB" id="A0A060T436"/>
<feature type="domain" description="Zinc finger Sec23/Sec24-type" evidence="8">
    <location>
        <begin position="210"/>
        <end position="248"/>
    </location>
</feature>
<dbReference type="SUPFAM" id="SSF82754">
    <property type="entry name" value="C-terminal, gelsolin-like domain of Sec23/24"/>
    <property type="match status" value="1"/>
</dbReference>
<evidence type="ECO:0000313" key="12">
    <source>
        <dbReference type="EMBL" id="CDP33961.1"/>
    </source>
</evidence>
<dbReference type="Pfam" id="PF00626">
    <property type="entry name" value="Gelsolin"/>
    <property type="match status" value="1"/>
</dbReference>
<dbReference type="Pfam" id="PF04815">
    <property type="entry name" value="Sec23_helical"/>
    <property type="match status" value="1"/>
</dbReference>
<dbReference type="Gene3D" id="3.40.50.410">
    <property type="entry name" value="von Willebrand factor, type A domain"/>
    <property type="match status" value="1"/>
</dbReference>
<feature type="domain" description="Sec23/Sec24 beta-sandwich" evidence="11">
    <location>
        <begin position="542"/>
        <end position="627"/>
    </location>
</feature>
<feature type="domain" description="Gelsolin-like" evidence="7">
    <location>
        <begin position="765"/>
        <end position="839"/>
    </location>
</feature>
<evidence type="ECO:0000256" key="6">
    <source>
        <dbReference type="SAM" id="MobiDB-lite"/>
    </source>
</evidence>
<name>A0A060T436_BLAAD</name>
<reference evidence="12" key="2">
    <citation type="submission" date="2014-06" db="EMBL/GenBank/DDBJ databases">
        <title>The complete genome of Blastobotrys (Arxula) adeninivorans LS3 - a yeast of biotechnological interest.</title>
        <authorList>
            <person name="Kunze G."/>
            <person name="Gaillardin C."/>
            <person name="Czernicka M."/>
            <person name="Durrens P."/>
            <person name="Martin T."/>
            <person name="Boer E."/>
            <person name="Gabaldon T."/>
            <person name="Cruz J."/>
            <person name="Talla E."/>
            <person name="Marck C."/>
            <person name="Goffeau A."/>
            <person name="Barbe V."/>
            <person name="Baret P."/>
            <person name="Baronian K."/>
            <person name="Beier S."/>
            <person name="Bleykasten C."/>
            <person name="Bode R."/>
            <person name="Casaregola S."/>
            <person name="Despons L."/>
            <person name="Fairhead C."/>
            <person name="Giersberg M."/>
            <person name="Gierski P."/>
            <person name="Hahnel U."/>
            <person name="Hartmann A."/>
            <person name="Jankowska D."/>
            <person name="Jubin C."/>
            <person name="Jung P."/>
            <person name="Lafontaine I."/>
            <person name="Leh-Louis V."/>
            <person name="Lemaire M."/>
            <person name="Marcet-Houben M."/>
            <person name="Mascher M."/>
            <person name="Morel G."/>
            <person name="Richard G.-F."/>
            <person name="Riechen J."/>
            <person name="Sacerdot C."/>
            <person name="Sarkar A."/>
            <person name="Savel G."/>
            <person name="Schacherer J."/>
            <person name="Sherman D."/>
            <person name="Straub M.-L."/>
            <person name="Stein N."/>
            <person name="Thierry A."/>
            <person name="Trautwein-Schult A."/>
            <person name="Westhof E."/>
            <person name="Worch S."/>
            <person name="Dujon B."/>
            <person name="Souciet J.-L."/>
            <person name="Wincker P."/>
            <person name="Scholz U."/>
            <person name="Neuveglise N."/>
        </authorList>
    </citation>
    <scope>NUCLEOTIDE SEQUENCE</scope>
    <source>
        <strain evidence="12">LS3</strain>
    </source>
</reference>
<dbReference type="SUPFAM" id="SSF53300">
    <property type="entry name" value="vWA-like"/>
    <property type="match status" value="1"/>
</dbReference>
<dbReference type="InterPro" id="IPR006895">
    <property type="entry name" value="Znf_Sec23_Sec24"/>
</dbReference>
<dbReference type="InterPro" id="IPR050550">
    <property type="entry name" value="SEC23_SEC24_subfamily"/>
</dbReference>
<sequence>MEGVTQGVQGLSVDEPRRQRKRNAHAYHSFGNGAAPDAGSGLEAANRGPPQLSDPGSGPGFVPGTALGTAPAVPGQQAPVHQMSSMQNIRPEPTQFQAGGVGGAQESPNTGFPSLAIPSLPQDRMVAQHSLGHDPLFKTFENACPPPANTNYEVLDQGISGPQFTRLTMYNVPATEQLRASTQLPLALIVKPFSNSTEVPVVDFSDLEEPPRCRRCRAYMNPSMLFVQGGTKFVCNMCQFTNSVDADYFQPIDASNRRIDWQDRPELLFGSYDLIVPKQYWKDNVEPSPLRHLFLIDVTSESVKKGLPKLAVEAIRSLLYSDEYAFPVGGKIAIATFDRTVHFYNLNPSLAQAQMMVMPDVHSPFLPLDNGLFVDPEESRAVIESLLDSLDVMFQDTPFAEPAFGAALDVALMALEKTGGRVSTILSSLPAWGPGHLKLREFGSSLSANSTQQNAPVSADPDKELLKANNPFYTALGAKYAKAGVGLDLFTFPNSYIDLANTGEVSRASGGNVYFYPRFVPERDGRRFMSDFCAAGSGEIGTQALVKVRSSNGLQVQAYYGNLYSENDALASDPFLGQITSKTNFAALFSYDGKLDTRLDAHFQVAILYTSSNGQRRVRVHNMLASVTEQQYKPVVNFIDVDAVMGVASRIPLWKMGQLPLKEIRFGLNEKVVDIFAAYRKMVGSSQPSSQLLMPTSLRSLIVYFLALQKVRAIRGSRVFSDGRMSSKFVMNTLSIDELSLYLYPRIVGLHNLRDDDCQYNGSQFNMPVNVEASASKLDEGGAYFAFNGQSLLLWINRRVNPLFLQDLFGPSVNELQDLDPYLNELPIVDTKLNQQARSLVEYFAKIAGVKFLGIQLARQNLDGAEVDFMSMMIEDRNMDTYNYKEFVSHVHRHVKISLENNSTKSSLLGDSLTLAHGF</sequence>
<organism evidence="12">
    <name type="scientific">Blastobotrys adeninivorans</name>
    <name type="common">Yeast</name>
    <name type="synonym">Arxula adeninivorans</name>
    <dbReference type="NCBI Taxonomy" id="409370"/>
    <lineage>
        <taxon>Eukaryota</taxon>
        <taxon>Fungi</taxon>
        <taxon>Dikarya</taxon>
        <taxon>Ascomycota</taxon>
        <taxon>Saccharomycotina</taxon>
        <taxon>Dipodascomycetes</taxon>
        <taxon>Dipodascales</taxon>
        <taxon>Trichomonascaceae</taxon>
        <taxon>Blastobotrys</taxon>
    </lineage>
</organism>
<dbReference type="InterPro" id="IPR006896">
    <property type="entry name" value="Sec23/24_trunk_dom"/>
</dbReference>
<comment type="similarity">
    <text evidence="2">Belongs to the SEC23/SEC24 family. SEC24 subfamily.</text>
</comment>
<evidence type="ECO:0000256" key="4">
    <source>
        <dbReference type="ARBA" id="ARBA00022927"/>
    </source>
</evidence>
<dbReference type="EMBL" id="HG937693">
    <property type="protein sequence ID" value="CDP33961.1"/>
    <property type="molecule type" value="Genomic_DNA"/>
</dbReference>
<dbReference type="PANTHER" id="PTHR13803">
    <property type="entry name" value="SEC24-RELATED PROTEIN"/>
    <property type="match status" value="1"/>
</dbReference>
<evidence type="ECO:0000259" key="10">
    <source>
        <dbReference type="Pfam" id="PF04815"/>
    </source>
</evidence>
<evidence type="ECO:0000259" key="9">
    <source>
        <dbReference type="Pfam" id="PF04811"/>
    </source>
</evidence>
<keyword evidence="4" id="KW-0653">Protein transport</keyword>
<dbReference type="InterPro" id="IPR036465">
    <property type="entry name" value="vWFA_dom_sf"/>
</dbReference>
<comment type="subcellular location">
    <subcellularLocation>
        <location evidence="1">Golgi apparatus membrane</location>
    </subcellularLocation>
</comment>
<dbReference type="GO" id="GO:0006886">
    <property type="term" value="P:intracellular protein transport"/>
    <property type="evidence" value="ECO:0007669"/>
    <property type="project" value="InterPro"/>
</dbReference>
<feature type="domain" description="Sec23/Sec24 helical" evidence="10">
    <location>
        <begin position="640"/>
        <end position="740"/>
    </location>
</feature>
<dbReference type="InterPro" id="IPR007123">
    <property type="entry name" value="Gelsolin-like_dom"/>
</dbReference>
<dbReference type="GO" id="GO:0090110">
    <property type="term" value="P:COPII-coated vesicle cargo loading"/>
    <property type="evidence" value="ECO:0007669"/>
    <property type="project" value="TreeGrafter"/>
</dbReference>
<dbReference type="Pfam" id="PF08033">
    <property type="entry name" value="Sec23_BS"/>
    <property type="match status" value="1"/>
</dbReference>
<dbReference type="Gene3D" id="3.40.20.10">
    <property type="entry name" value="Severin"/>
    <property type="match status" value="1"/>
</dbReference>
<evidence type="ECO:0000256" key="3">
    <source>
        <dbReference type="ARBA" id="ARBA00022448"/>
    </source>
</evidence>
<evidence type="ECO:0000256" key="2">
    <source>
        <dbReference type="ARBA" id="ARBA00008334"/>
    </source>
</evidence>
<feature type="domain" description="Sec23/Sec24 trunk" evidence="9">
    <location>
        <begin position="287"/>
        <end position="532"/>
    </location>
</feature>
<dbReference type="Pfam" id="PF04810">
    <property type="entry name" value="zf-Sec23_Sec24"/>
    <property type="match status" value="1"/>
</dbReference>
<dbReference type="InterPro" id="IPR036180">
    <property type="entry name" value="Gelsolin-like_dom_sf"/>
</dbReference>
<dbReference type="InterPro" id="IPR029006">
    <property type="entry name" value="ADF-H/Gelsolin-like_dom_sf"/>
</dbReference>
<dbReference type="GO" id="GO:0000139">
    <property type="term" value="C:Golgi membrane"/>
    <property type="evidence" value="ECO:0007669"/>
    <property type="project" value="UniProtKB-SubCell"/>
</dbReference>
<dbReference type="SUPFAM" id="SSF81811">
    <property type="entry name" value="Helical domain of Sec23/24"/>
    <property type="match status" value="1"/>
</dbReference>
<evidence type="ECO:0000259" key="8">
    <source>
        <dbReference type="Pfam" id="PF04810"/>
    </source>
</evidence>
<dbReference type="SUPFAM" id="SSF82919">
    <property type="entry name" value="Zn-finger domain of Sec23/24"/>
    <property type="match status" value="1"/>
</dbReference>
<dbReference type="Gene3D" id="1.20.120.730">
    <property type="entry name" value="Sec23/Sec24 helical domain"/>
    <property type="match status" value="1"/>
</dbReference>
<proteinExistence type="inferred from homology"/>
<dbReference type="GO" id="GO:0030127">
    <property type="term" value="C:COPII vesicle coat"/>
    <property type="evidence" value="ECO:0007669"/>
    <property type="project" value="InterPro"/>
</dbReference>
<feature type="region of interest" description="Disordered" evidence="6">
    <location>
        <begin position="1"/>
        <end position="81"/>
    </location>
</feature>
<dbReference type="GO" id="GO:0008270">
    <property type="term" value="F:zinc ion binding"/>
    <property type="evidence" value="ECO:0007669"/>
    <property type="project" value="InterPro"/>
</dbReference>
<gene>
    <name evidence="12" type="ORF">GNLVRS02_ARAD1C01562g</name>
</gene>
<dbReference type="PhylomeDB" id="A0A060T436"/>
<protein>
    <submittedName>
        <fullName evidence="12">ARAD1C01562p</fullName>
    </submittedName>
</protein>
<evidence type="ECO:0000256" key="5">
    <source>
        <dbReference type="ARBA" id="ARBA00023034"/>
    </source>
</evidence>
<evidence type="ECO:0000259" key="7">
    <source>
        <dbReference type="Pfam" id="PF00626"/>
    </source>
</evidence>
<dbReference type="PANTHER" id="PTHR13803:SF4">
    <property type="entry name" value="SECRETORY 24CD, ISOFORM C"/>
    <property type="match status" value="1"/>
</dbReference>